<keyword evidence="2" id="KW-1185">Reference proteome</keyword>
<gene>
    <name evidence="1" type="ORF">V5N11_014856</name>
</gene>
<evidence type="ECO:0000313" key="2">
    <source>
        <dbReference type="Proteomes" id="UP001558713"/>
    </source>
</evidence>
<sequence>MTTICTLSFPIIDTISAVLPSSPHNLKPMLGASKPVPVTARMSRSSRSVWRRSPFVILARNVASHNKPSEALLVPPVSSRDDHVAAGNGFNN</sequence>
<comment type="caution">
    <text evidence="1">The sequence shown here is derived from an EMBL/GenBank/DDBJ whole genome shotgun (WGS) entry which is preliminary data.</text>
</comment>
<dbReference type="AlphaFoldDB" id="A0ABD1A505"/>
<reference evidence="1 2" key="1">
    <citation type="submission" date="2024-04" db="EMBL/GenBank/DDBJ databases">
        <title>Genome assembly C_amara_ONT_v2.</title>
        <authorList>
            <person name="Yant L."/>
            <person name="Moore C."/>
            <person name="Slenker M."/>
        </authorList>
    </citation>
    <scope>NUCLEOTIDE SEQUENCE [LARGE SCALE GENOMIC DNA]</scope>
    <source>
        <tissue evidence="1">Leaf</tissue>
    </source>
</reference>
<protein>
    <submittedName>
        <fullName evidence="1">Arogenate dehydratase/prephenate dehydratase 6</fullName>
    </submittedName>
</protein>
<name>A0ABD1A505_CARAN</name>
<evidence type="ECO:0000313" key="1">
    <source>
        <dbReference type="EMBL" id="KAL1201897.1"/>
    </source>
</evidence>
<organism evidence="1 2">
    <name type="scientific">Cardamine amara subsp. amara</name>
    <dbReference type="NCBI Taxonomy" id="228776"/>
    <lineage>
        <taxon>Eukaryota</taxon>
        <taxon>Viridiplantae</taxon>
        <taxon>Streptophyta</taxon>
        <taxon>Embryophyta</taxon>
        <taxon>Tracheophyta</taxon>
        <taxon>Spermatophyta</taxon>
        <taxon>Magnoliopsida</taxon>
        <taxon>eudicotyledons</taxon>
        <taxon>Gunneridae</taxon>
        <taxon>Pentapetalae</taxon>
        <taxon>rosids</taxon>
        <taxon>malvids</taxon>
        <taxon>Brassicales</taxon>
        <taxon>Brassicaceae</taxon>
        <taxon>Cardamineae</taxon>
        <taxon>Cardamine</taxon>
    </lineage>
</organism>
<proteinExistence type="predicted"/>
<dbReference type="EMBL" id="JBANAX010000583">
    <property type="protein sequence ID" value="KAL1201897.1"/>
    <property type="molecule type" value="Genomic_DNA"/>
</dbReference>
<dbReference type="Proteomes" id="UP001558713">
    <property type="component" value="Unassembled WGS sequence"/>
</dbReference>
<accession>A0ABD1A505</accession>